<evidence type="ECO:0008006" key="4">
    <source>
        <dbReference type="Google" id="ProtNLM"/>
    </source>
</evidence>
<dbReference type="SUPFAM" id="SSF51735">
    <property type="entry name" value="NAD(P)-binding Rossmann-fold domains"/>
    <property type="match status" value="1"/>
</dbReference>
<sequence>MSAHTQTIAFFGATGGVTNSTLAQALTAGYHSTALARSPQKLIDMLRTTHFIPLEVIEKHLTIHTGDIKDISAVSATLRNPLDASKLVDTICFGIGAYPVMQWSLLHPITLSDVHICEDGVKTIFAALEALETQNIAESSTGRKPLFSTISTTGITAKQRDVPLLLYPVYIYALHVPHEDKRKAELLLVNDGGKHIRDCVVVRPTLLTDAAPIGVDKVRVGWEWKGTETEKAGVKEAGPQLGWSVGRKDVGAWVFEKVIQEGGWEGKCVSLTY</sequence>
<dbReference type="PANTHER" id="PTHR43355:SF2">
    <property type="entry name" value="FLAVIN REDUCTASE (NADPH)"/>
    <property type="match status" value="1"/>
</dbReference>
<dbReference type="EMBL" id="JAPEUV010000046">
    <property type="protein sequence ID" value="KAJ4336701.1"/>
    <property type="molecule type" value="Genomic_DNA"/>
</dbReference>
<dbReference type="InterPro" id="IPR036291">
    <property type="entry name" value="NAD(P)-bd_dom_sf"/>
</dbReference>
<comment type="similarity">
    <text evidence="1">Belongs to the avfA family.</text>
</comment>
<organism evidence="2 3">
    <name type="scientific">Didymella glomerata</name>
    <dbReference type="NCBI Taxonomy" id="749621"/>
    <lineage>
        <taxon>Eukaryota</taxon>
        <taxon>Fungi</taxon>
        <taxon>Dikarya</taxon>
        <taxon>Ascomycota</taxon>
        <taxon>Pezizomycotina</taxon>
        <taxon>Dothideomycetes</taxon>
        <taxon>Pleosporomycetidae</taxon>
        <taxon>Pleosporales</taxon>
        <taxon>Pleosporineae</taxon>
        <taxon>Didymellaceae</taxon>
        <taxon>Didymella</taxon>
    </lineage>
</organism>
<name>A0A9W8WZW3_9PLEO</name>
<gene>
    <name evidence="2" type="ORF">N0V87_005264</name>
</gene>
<keyword evidence="3" id="KW-1185">Reference proteome</keyword>
<evidence type="ECO:0000256" key="1">
    <source>
        <dbReference type="ARBA" id="ARBA00038376"/>
    </source>
</evidence>
<proteinExistence type="inferred from homology"/>
<dbReference type="Proteomes" id="UP001140562">
    <property type="component" value="Unassembled WGS sequence"/>
</dbReference>
<dbReference type="InterPro" id="IPR051606">
    <property type="entry name" value="Polyketide_Oxido-like"/>
</dbReference>
<dbReference type="GO" id="GO:0042602">
    <property type="term" value="F:riboflavin reductase (NADPH) activity"/>
    <property type="evidence" value="ECO:0007669"/>
    <property type="project" value="TreeGrafter"/>
</dbReference>
<evidence type="ECO:0000313" key="3">
    <source>
        <dbReference type="Proteomes" id="UP001140562"/>
    </source>
</evidence>
<dbReference type="Gene3D" id="3.40.50.720">
    <property type="entry name" value="NAD(P)-binding Rossmann-like Domain"/>
    <property type="match status" value="1"/>
</dbReference>
<comment type="caution">
    <text evidence="2">The sequence shown here is derived from an EMBL/GenBank/DDBJ whole genome shotgun (WGS) entry which is preliminary data.</text>
</comment>
<dbReference type="OrthoDB" id="63935at2759"/>
<dbReference type="PANTHER" id="PTHR43355">
    <property type="entry name" value="FLAVIN REDUCTASE (NADPH)"/>
    <property type="match status" value="1"/>
</dbReference>
<accession>A0A9W8WZW3</accession>
<dbReference type="AlphaFoldDB" id="A0A9W8WZW3"/>
<evidence type="ECO:0000313" key="2">
    <source>
        <dbReference type="EMBL" id="KAJ4336701.1"/>
    </source>
</evidence>
<dbReference type="GO" id="GO:0004074">
    <property type="term" value="F:biliverdin reductase [NAD(P)H] activity"/>
    <property type="evidence" value="ECO:0007669"/>
    <property type="project" value="TreeGrafter"/>
</dbReference>
<reference evidence="2" key="1">
    <citation type="submission" date="2022-10" db="EMBL/GenBank/DDBJ databases">
        <title>Tapping the CABI collections for fungal endophytes: first genome assemblies for Collariella, Neodidymelliopsis, Ascochyta clinopodiicola, Didymella pomorum, Didymosphaeria variabile, Neocosmospora piperis and Neocucurbitaria cava.</title>
        <authorList>
            <person name="Hill R."/>
        </authorList>
    </citation>
    <scope>NUCLEOTIDE SEQUENCE</scope>
    <source>
        <strain evidence="2">IMI 360193</strain>
    </source>
</reference>
<protein>
    <recommendedName>
        <fullName evidence="4">NAD(P)-binding domain-containing protein</fullName>
    </recommendedName>
</protein>